<dbReference type="InterPro" id="IPR019734">
    <property type="entry name" value="TPR_rpt"/>
</dbReference>
<dbReference type="Proteomes" id="UP000559027">
    <property type="component" value="Unassembled WGS sequence"/>
</dbReference>
<dbReference type="PANTHER" id="PTHR45831:SF2">
    <property type="entry name" value="LD24721P"/>
    <property type="match status" value="1"/>
</dbReference>
<organism evidence="7 8">
    <name type="scientific">Leucocoprinus leucothites</name>
    <dbReference type="NCBI Taxonomy" id="201217"/>
    <lineage>
        <taxon>Eukaryota</taxon>
        <taxon>Fungi</taxon>
        <taxon>Dikarya</taxon>
        <taxon>Basidiomycota</taxon>
        <taxon>Agaricomycotina</taxon>
        <taxon>Agaricomycetes</taxon>
        <taxon>Agaricomycetidae</taxon>
        <taxon>Agaricales</taxon>
        <taxon>Agaricineae</taxon>
        <taxon>Agaricaceae</taxon>
        <taxon>Leucocoprinus</taxon>
    </lineage>
</organism>
<dbReference type="FunFam" id="1.25.40.10:FF:000207">
    <property type="entry name" value="Small glutamine-rich tetratricopeptide repeat-containing protein"/>
    <property type="match status" value="1"/>
</dbReference>
<dbReference type="PANTHER" id="PTHR45831">
    <property type="entry name" value="LD24721P"/>
    <property type="match status" value="1"/>
</dbReference>
<feature type="region of interest" description="Disordered" evidence="5">
    <location>
        <begin position="81"/>
        <end position="110"/>
    </location>
</feature>
<dbReference type="Pfam" id="PF13414">
    <property type="entry name" value="TPR_11"/>
    <property type="match status" value="1"/>
</dbReference>
<evidence type="ECO:0000256" key="1">
    <source>
        <dbReference type="ARBA" id="ARBA00008175"/>
    </source>
</evidence>
<evidence type="ECO:0000256" key="4">
    <source>
        <dbReference type="PROSITE-ProRule" id="PRU00339"/>
    </source>
</evidence>
<gene>
    <name evidence="7" type="ORF">D9756_004167</name>
</gene>
<reference evidence="7 8" key="1">
    <citation type="journal article" date="2020" name="ISME J.">
        <title>Uncovering the hidden diversity of litter-decomposition mechanisms in mushroom-forming fungi.</title>
        <authorList>
            <person name="Floudas D."/>
            <person name="Bentzer J."/>
            <person name="Ahren D."/>
            <person name="Johansson T."/>
            <person name="Persson P."/>
            <person name="Tunlid A."/>
        </authorList>
    </citation>
    <scope>NUCLEOTIDE SEQUENCE [LARGE SCALE GENOMIC DNA]</scope>
    <source>
        <strain evidence="7 8">CBS 146.42</strain>
    </source>
</reference>
<evidence type="ECO:0000256" key="2">
    <source>
        <dbReference type="ARBA" id="ARBA00022737"/>
    </source>
</evidence>
<accession>A0A8H5D9B3</accession>
<dbReference type="GO" id="GO:0006620">
    <property type="term" value="P:post-translational protein targeting to endoplasmic reticulum membrane"/>
    <property type="evidence" value="ECO:0007669"/>
    <property type="project" value="TreeGrafter"/>
</dbReference>
<dbReference type="GO" id="GO:0072380">
    <property type="term" value="C:TRC complex"/>
    <property type="evidence" value="ECO:0007669"/>
    <property type="project" value="TreeGrafter"/>
</dbReference>
<dbReference type="SMART" id="SM00028">
    <property type="entry name" value="TPR"/>
    <property type="match status" value="3"/>
</dbReference>
<name>A0A8H5D9B3_9AGAR</name>
<dbReference type="Gene3D" id="1.20.5.420">
    <property type="entry name" value="Immunoglobulin FC, subunit C"/>
    <property type="match status" value="1"/>
</dbReference>
<evidence type="ECO:0000256" key="5">
    <source>
        <dbReference type="SAM" id="MobiDB-lite"/>
    </source>
</evidence>
<dbReference type="OrthoDB" id="2335338at2759"/>
<evidence type="ECO:0000313" key="7">
    <source>
        <dbReference type="EMBL" id="KAF5355905.1"/>
    </source>
</evidence>
<proteinExistence type="inferred from homology"/>
<protein>
    <recommendedName>
        <fullName evidence="6">SGTA homodimerisation domain-containing protein</fullName>
    </recommendedName>
</protein>
<feature type="repeat" description="TPR" evidence="4">
    <location>
        <begin position="107"/>
        <end position="140"/>
    </location>
</feature>
<evidence type="ECO:0000259" key="6">
    <source>
        <dbReference type="Pfam" id="PF16546"/>
    </source>
</evidence>
<comment type="caution">
    <text evidence="7">The sequence shown here is derived from an EMBL/GenBank/DDBJ whole genome shotgun (WGS) entry which is preliminary data.</text>
</comment>
<evidence type="ECO:0000256" key="3">
    <source>
        <dbReference type="ARBA" id="ARBA00022803"/>
    </source>
</evidence>
<keyword evidence="3 4" id="KW-0802">TPR repeat</keyword>
<evidence type="ECO:0000313" key="8">
    <source>
        <dbReference type="Proteomes" id="UP000559027"/>
    </source>
</evidence>
<dbReference type="Pfam" id="PF00515">
    <property type="entry name" value="TPR_1"/>
    <property type="match status" value="1"/>
</dbReference>
<feature type="compositionally biased region" description="Low complexity" evidence="5">
    <location>
        <begin position="85"/>
        <end position="99"/>
    </location>
</feature>
<dbReference type="Gene3D" id="1.25.40.10">
    <property type="entry name" value="Tetratricopeptide repeat domain"/>
    <property type="match status" value="1"/>
</dbReference>
<feature type="domain" description="SGTA homodimerisation" evidence="6">
    <location>
        <begin position="5"/>
        <end position="69"/>
    </location>
</feature>
<keyword evidence="2" id="KW-0677">Repeat</keyword>
<dbReference type="FunFam" id="1.20.5.420:FF:000005">
    <property type="entry name" value="Hsc70 cochaperone (SGT), putative"/>
    <property type="match status" value="1"/>
</dbReference>
<comment type="similarity">
    <text evidence="1">Belongs to the SGT family.</text>
</comment>
<dbReference type="SUPFAM" id="SSF48452">
    <property type="entry name" value="TPR-like"/>
    <property type="match status" value="1"/>
</dbReference>
<sequence length="345" mass="35707">MSEKQQRLVLAIIDFLNQSVADGTVKTEDKESLDIAIQCIGESFGVDPNSQEQVEKLSVKPTTLQSIFDVYMKTRDKVGARAQTSVSEDTASSSASKAPTAEDKAKADKLKQEGNSLMSAKKYDEAIEAYAKAITLDGTNPVYYSNRAAAYSSKGDHLSAIGDANKAIEVDPGFSKGYHRLGHAQYSLGDFKAAADAFERGLSVDPNNAGLKSSLASTKAKISTEDSEVSPRSSPAAAAGAGAGAGGGMGGLADMLRNMGGGGTGGGGGMPDLASLMGNPAIMSMAQQMAQNGGLDQLMQDPTVANMMNRVQSGDMPSMEELMSNPQLRNLASQFGGIGGAGAGR</sequence>
<feature type="region of interest" description="Disordered" evidence="5">
    <location>
        <begin position="222"/>
        <end position="244"/>
    </location>
</feature>
<dbReference type="Pfam" id="PF16546">
    <property type="entry name" value="SGTA_dimer"/>
    <property type="match status" value="1"/>
</dbReference>
<feature type="compositionally biased region" description="Basic and acidic residues" evidence="5">
    <location>
        <begin position="100"/>
        <end position="110"/>
    </location>
</feature>
<feature type="repeat" description="TPR" evidence="4">
    <location>
        <begin position="175"/>
        <end position="208"/>
    </location>
</feature>
<dbReference type="GO" id="GO:0060090">
    <property type="term" value="F:molecular adaptor activity"/>
    <property type="evidence" value="ECO:0007669"/>
    <property type="project" value="TreeGrafter"/>
</dbReference>
<dbReference type="EMBL" id="JAACJO010000007">
    <property type="protein sequence ID" value="KAF5355905.1"/>
    <property type="molecule type" value="Genomic_DNA"/>
</dbReference>
<dbReference type="InterPro" id="IPR032374">
    <property type="entry name" value="SGTA_dimer"/>
</dbReference>
<dbReference type="InterPro" id="IPR011990">
    <property type="entry name" value="TPR-like_helical_dom_sf"/>
</dbReference>
<dbReference type="GO" id="GO:0016020">
    <property type="term" value="C:membrane"/>
    <property type="evidence" value="ECO:0007669"/>
    <property type="project" value="TreeGrafter"/>
</dbReference>
<dbReference type="InterPro" id="IPR047150">
    <property type="entry name" value="SGT"/>
</dbReference>
<keyword evidence="8" id="KW-1185">Reference proteome</keyword>
<dbReference type="PROSITE" id="PS50293">
    <property type="entry name" value="TPR_REGION"/>
    <property type="match status" value="1"/>
</dbReference>
<dbReference type="PROSITE" id="PS50005">
    <property type="entry name" value="TPR"/>
    <property type="match status" value="2"/>
</dbReference>
<dbReference type="AlphaFoldDB" id="A0A8H5D9B3"/>